<organism evidence="1 2">
    <name type="scientific">Batillaria attramentaria</name>
    <dbReference type="NCBI Taxonomy" id="370345"/>
    <lineage>
        <taxon>Eukaryota</taxon>
        <taxon>Metazoa</taxon>
        <taxon>Spiralia</taxon>
        <taxon>Lophotrochozoa</taxon>
        <taxon>Mollusca</taxon>
        <taxon>Gastropoda</taxon>
        <taxon>Caenogastropoda</taxon>
        <taxon>Sorbeoconcha</taxon>
        <taxon>Cerithioidea</taxon>
        <taxon>Batillariidae</taxon>
        <taxon>Batillaria</taxon>
    </lineage>
</organism>
<reference evidence="1 2" key="1">
    <citation type="journal article" date="2023" name="Sci. Data">
        <title>Genome assembly of the Korean intertidal mud-creeper Batillaria attramentaria.</title>
        <authorList>
            <person name="Patra A.K."/>
            <person name="Ho P.T."/>
            <person name="Jun S."/>
            <person name="Lee S.J."/>
            <person name="Kim Y."/>
            <person name="Won Y.J."/>
        </authorList>
    </citation>
    <scope>NUCLEOTIDE SEQUENCE [LARGE SCALE GENOMIC DNA]</scope>
    <source>
        <strain evidence="1">Wonlab-2016</strain>
    </source>
</reference>
<proteinExistence type="predicted"/>
<sequence length="99" mass="11191">MHGTGSRRFLVVEFAQRTLLVTEWPCLQESNIEAEPQPDVTRNNIIFWSEMEDCVVSVAPGTKMANSWLGFAITDHHTDVCLVVIGKNLWSKKGKMPFV</sequence>
<dbReference type="AlphaFoldDB" id="A0ABD0KXG5"/>
<evidence type="ECO:0000313" key="2">
    <source>
        <dbReference type="Proteomes" id="UP001519460"/>
    </source>
</evidence>
<accession>A0ABD0KXG5</accession>
<protein>
    <submittedName>
        <fullName evidence="1">Uncharacterized protein</fullName>
    </submittedName>
</protein>
<dbReference type="Proteomes" id="UP001519460">
    <property type="component" value="Unassembled WGS sequence"/>
</dbReference>
<gene>
    <name evidence="1" type="ORF">BaRGS_00016986</name>
</gene>
<comment type="caution">
    <text evidence="1">The sequence shown here is derived from an EMBL/GenBank/DDBJ whole genome shotgun (WGS) entry which is preliminary data.</text>
</comment>
<name>A0ABD0KXG5_9CAEN</name>
<dbReference type="EMBL" id="JACVVK020000111">
    <property type="protein sequence ID" value="KAK7491730.1"/>
    <property type="molecule type" value="Genomic_DNA"/>
</dbReference>
<evidence type="ECO:0000313" key="1">
    <source>
        <dbReference type="EMBL" id="KAK7491730.1"/>
    </source>
</evidence>
<keyword evidence="2" id="KW-1185">Reference proteome</keyword>